<evidence type="ECO:0000313" key="2">
    <source>
        <dbReference type="Proteomes" id="UP000240542"/>
    </source>
</evidence>
<organism evidence="1 2">
    <name type="scientific">Murinocardiopsis flavida</name>
    <dbReference type="NCBI Taxonomy" id="645275"/>
    <lineage>
        <taxon>Bacteria</taxon>
        <taxon>Bacillati</taxon>
        <taxon>Actinomycetota</taxon>
        <taxon>Actinomycetes</taxon>
        <taxon>Streptosporangiales</taxon>
        <taxon>Nocardiopsidaceae</taxon>
        <taxon>Murinocardiopsis</taxon>
    </lineage>
</organism>
<proteinExistence type="predicted"/>
<dbReference type="EMBL" id="PYGA01000028">
    <property type="protein sequence ID" value="PSK88981.1"/>
    <property type="molecule type" value="Genomic_DNA"/>
</dbReference>
<accession>A0A2P8CVH5</accession>
<dbReference type="RefSeq" id="WP_245929141.1">
    <property type="nucleotide sequence ID" value="NZ_PYGA01000028.1"/>
</dbReference>
<name>A0A2P8CVH5_9ACTN</name>
<sequence>MVLPQETGSEASALAALREGYGATYRIRRTPKLWIATRRDNHPDLAPTIGEPDFARFIHTLKNPPRRFSRPFPRQAS</sequence>
<dbReference type="AlphaFoldDB" id="A0A2P8CVH5"/>
<protein>
    <submittedName>
        <fullName evidence="1">Uncharacterized protein</fullName>
    </submittedName>
</protein>
<reference evidence="1 2" key="1">
    <citation type="submission" date="2018-03" db="EMBL/GenBank/DDBJ databases">
        <title>Genomic Encyclopedia of Archaeal and Bacterial Type Strains, Phase II (KMG-II): from individual species to whole genera.</title>
        <authorList>
            <person name="Goeker M."/>
        </authorList>
    </citation>
    <scope>NUCLEOTIDE SEQUENCE [LARGE SCALE GENOMIC DNA]</scope>
    <source>
        <strain evidence="1 2">DSM 45312</strain>
    </source>
</reference>
<dbReference type="Proteomes" id="UP000240542">
    <property type="component" value="Unassembled WGS sequence"/>
</dbReference>
<comment type="caution">
    <text evidence="1">The sequence shown here is derived from an EMBL/GenBank/DDBJ whole genome shotgun (WGS) entry which is preliminary data.</text>
</comment>
<gene>
    <name evidence="1" type="ORF">CLV63_12869</name>
</gene>
<keyword evidence="2" id="KW-1185">Reference proteome</keyword>
<evidence type="ECO:0000313" key="1">
    <source>
        <dbReference type="EMBL" id="PSK88981.1"/>
    </source>
</evidence>